<dbReference type="AlphaFoldDB" id="A0A0B2SPA0"/>
<proteinExistence type="predicted"/>
<organism evidence="2">
    <name type="scientific">Glycine soja</name>
    <name type="common">Wild soybean</name>
    <dbReference type="NCBI Taxonomy" id="3848"/>
    <lineage>
        <taxon>Eukaryota</taxon>
        <taxon>Viridiplantae</taxon>
        <taxon>Streptophyta</taxon>
        <taxon>Embryophyta</taxon>
        <taxon>Tracheophyta</taxon>
        <taxon>Spermatophyta</taxon>
        <taxon>Magnoliopsida</taxon>
        <taxon>eudicotyledons</taxon>
        <taxon>Gunneridae</taxon>
        <taxon>Pentapetalae</taxon>
        <taxon>rosids</taxon>
        <taxon>fabids</taxon>
        <taxon>Fabales</taxon>
        <taxon>Fabaceae</taxon>
        <taxon>Papilionoideae</taxon>
        <taxon>50 kb inversion clade</taxon>
        <taxon>NPAAA clade</taxon>
        <taxon>indigoferoid/millettioid clade</taxon>
        <taxon>Phaseoleae</taxon>
        <taxon>Glycine</taxon>
        <taxon>Glycine subgen. Soja</taxon>
    </lineage>
</organism>
<protein>
    <recommendedName>
        <fullName evidence="1">Reverse transcriptase zinc-binding domain-containing protein</fullName>
    </recommendedName>
</protein>
<dbReference type="Proteomes" id="UP000053555">
    <property type="component" value="Unassembled WGS sequence"/>
</dbReference>
<sequence length="120" mass="14670">MGKCVDGRWVSGFRWRREWFEWEKQRVEEFLHEINNANICGQGGDQWIWCVDSSNKFTVKFTYIALHDRRIGSHEVYEFKFLWQIKISQRVSLFIWRVLHDRLPTKITFIRGTSKFKKRV</sequence>
<name>A0A0B2SPA0_GLYSO</name>
<dbReference type="InterPro" id="IPR026960">
    <property type="entry name" value="RVT-Znf"/>
</dbReference>
<accession>A0A0B2SPA0</accession>
<dbReference type="Pfam" id="PF13966">
    <property type="entry name" value="zf-RVT"/>
    <property type="match status" value="1"/>
</dbReference>
<reference evidence="2" key="1">
    <citation type="submission" date="2014-07" db="EMBL/GenBank/DDBJ databases">
        <title>Identification of a novel salt tolerance gene in wild soybean by whole-genome sequencing.</title>
        <authorList>
            <person name="Lam H.-M."/>
            <person name="Qi X."/>
            <person name="Li M.-W."/>
            <person name="Liu X."/>
            <person name="Xie M."/>
            <person name="Ni M."/>
            <person name="Xu X."/>
        </authorList>
    </citation>
    <scope>NUCLEOTIDE SEQUENCE [LARGE SCALE GENOMIC DNA]</scope>
    <source>
        <tissue evidence="2">Root</tissue>
    </source>
</reference>
<evidence type="ECO:0000259" key="1">
    <source>
        <dbReference type="Pfam" id="PF13966"/>
    </source>
</evidence>
<evidence type="ECO:0000313" key="2">
    <source>
        <dbReference type="EMBL" id="KHN46653.1"/>
    </source>
</evidence>
<gene>
    <name evidence="2" type="ORF">glysoja_041317</name>
</gene>
<feature type="domain" description="Reverse transcriptase zinc-binding" evidence="1">
    <location>
        <begin position="57"/>
        <end position="108"/>
    </location>
</feature>
<dbReference type="EMBL" id="KN640996">
    <property type="protein sequence ID" value="KHN46653.1"/>
    <property type="molecule type" value="Genomic_DNA"/>
</dbReference>